<feature type="non-terminal residue" evidence="1">
    <location>
        <position position="122"/>
    </location>
</feature>
<name>A0AAV5SEN0_9BILA</name>
<dbReference type="EMBL" id="BTSX01000001">
    <property type="protein sequence ID" value="GMS78489.1"/>
    <property type="molecule type" value="Genomic_DNA"/>
</dbReference>
<feature type="non-terminal residue" evidence="1">
    <location>
        <position position="1"/>
    </location>
</feature>
<dbReference type="AlphaFoldDB" id="A0AAV5SEN0"/>
<protein>
    <submittedName>
        <fullName evidence="1">Uncharacterized protein</fullName>
    </submittedName>
</protein>
<evidence type="ECO:0000313" key="1">
    <source>
        <dbReference type="EMBL" id="GMS78489.1"/>
    </source>
</evidence>
<gene>
    <name evidence="1" type="ORF">PENTCL1PPCAC_664</name>
</gene>
<comment type="caution">
    <text evidence="1">The sequence shown here is derived from an EMBL/GenBank/DDBJ whole genome shotgun (WGS) entry which is preliminary data.</text>
</comment>
<keyword evidence="2" id="KW-1185">Reference proteome</keyword>
<evidence type="ECO:0000313" key="2">
    <source>
        <dbReference type="Proteomes" id="UP001432027"/>
    </source>
</evidence>
<dbReference type="Proteomes" id="UP001432027">
    <property type="component" value="Unassembled WGS sequence"/>
</dbReference>
<reference evidence="1" key="1">
    <citation type="submission" date="2023-10" db="EMBL/GenBank/DDBJ databases">
        <title>Genome assembly of Pristionchus species.</title>
        <authorList>
            <person name="Yoshida K."/>
            <person name="Sommer R.J."/>
        </authorList>
    </citation>
    <scope>NUCLEOTIDE SEQUENCE</scope>
    <source>
        <strain evidence="1">RS0144</strain>
    </source>
</reference>
<organism evidence="1 2">
    <name type="scientific">Pristionchus entomophagus</name>
    <dbReference type="NCBI Taxonomy" id="358040"/>
    <lineage>
        <taxon>Eukaryota</taxon>
        <taxon>Metazoa</taxon>
        <taxon>Ecdysozoa</taxon>
        <taxon>Nematoda</taxon>
        <taxon>Chromadorea</taxon>
        <taxon>Rhabditida</taxon>
        <taxon>Rhabditina</taxon>
        <taxon>Diplogasteromorpha</taxon>
        <taxon>Diplogasteroidea</taxon>
        <taxon>Neodiplogasteridae</taxon>
        <taxon>Pristionchus</taxon>
    </lineage>
</organism>
<accession>A0AAV5SEN0</accession>
<sequence length="122" mass="13718">GNQWMDLQSAKCDSDKFTTVLKTGGNVITQPKRIRCVRRKCAFFMNPCTNCPGTPFTASEKWDQCSEFFCGKHTCTIFVNHLTQTQIDNAKLICKSVTNNIPTWNVEGMTINVESAKVECKS</sequence>
<proteinExistence type="predicted"/>